<evidence type="ECO:0000313" key="3">
    <source>
        <dbReference type="Proteomes" id="UP000193719"/>
    </source>
</evidence>
<feature type="compositionally biased region" description="Acidic residues" evidence="1">
    <location>
        <begin position="101"/>
        <end position="110"/>
    </location>
</feature>
<evidence type="ECO:0000256" key="1">
    <source>
        <dbReference type="SAM" id="MobiDB-lite"/>
    </source>
</evidence>
<reference evidence="2 3" key="1">
    <citation type="submission" date="2016-08" db="EMBL/GenBank/DDBJ databases">
        <title>Genomes of anaerobic fungi encode conserved fungal cellulosomes for biomass hydrolysis.</title>
        <authorList>
            <consortium name="DOE Joint Genome Institute"/>
            <person name="Haitjema C.H."/>
            <person name="Gilmore S.P."/>
            <person name="Henske J.K."/>
            <person name="Solomon K.V."/>
            <person name="De Groot R."/>
            <person name="Kuo A."/>
            <person name="Mondo S.J."/>
            <person name="Salamov A.A."/>
            <person name="Labutti K."/>
            <person name="Zhao Z."/>
            <person name="Chiniquy J."/>
            <person name="Barry K."/>
            <person name="Brewer H.M."/>
            <person name="Purvine S.O."/>
            <person name="Wright A.T."/>
            <person name="Boxma B."/>
            <person name="Van Alen T."/>
            <person name="Hackstein J.H."/>
            <person name="Baker S.E."/>
            <person name="Grigoriev I.V."/>
            <person name="O'Malley M.A."/>
        </authorList>
    </citation>
    <scope>NUCLEOTIDE SEQUENCE [LARGE SCALE GENOMIC DNA]</scope>
    <source>
        <strain evidence="3">finn</strain>
    </source>
</reference>
<feature type="region of interest" description="Disordered" evidence="1">
    <location>
        <begin position="283"/>
        <end position="308"/>
    </location>
</feature>
<comment type="caution">
    <text evidence="2">The sequence shown here is derived from an EMBL/GenBank/DDBJ whole genome shotgun (WGS) entry which is preliminary data.</text>
</comment>
<feature type="compositionally biased region" description="Low complexity" evidence="1">
    <location>
        <begin position="111"/>
        <end position="121"/>
    </location>
</feature>
<keyword evidence="3" id="KW-1185">Reference proteome</keyword>
<protein>
    <submittedName>
        <fullName evidence="2">Uncharacterized protein</fullName>
    </submittedName>
</protein>
<proteinExistence type="predicted"/>
<sequence length="613" mass="72709">MSSEKLNISQIDFKELKKNLFPLMKLLKKINDGKKKKGLNAADDIQSIKNKIEFIANNSDILLNKKFKYLYASLCLLQIQNNSYLNELKNINKKRQREEPNEVEEIEENSVESNSSSSNNNKKLKLTGKDNTHQNDKKSFTTEINANQYLERIQEKNSQKKKSKKKGKEINSGYSSHKSNPELKKVNHWIDMMEFVKYCKQKPYSKEALFPVLPLKTSEEDELSLFSRLENTTEEKMEQAINSFANQHKDFYNRCWKDLQKKENEEEEEDYLKTEKDLLKYNLDSHEEEEEKGNTKNKKDRLKEASTKSNKKNKNVDFLGSFFSDEDEDEDDIGYGNEDDYTDYLPNQVYRSRIWTDGIMERFRHLLEEKRKKDKDSNTKRIKVCTECLSRFHRRLNHIPCTGESPCERCKRLGLICYYPVLVKPSSVKSHGTLYRLKENINNPLTHQEYDERYEMEEFDALMRHYNNHIEFRNTAYKRLINDAHIVGDREDYLQYRLNSKIGFWIKSQQKDKDVQAHIPPLYKRHENEMEKEQNEMENNGEKPFLGKTISNLPTSELIDSLQYCVAKRVNLEKKNESMTFKYDGSALITLGVLYEEILKYEIKKFNQPNYYQ</sequence>
<dbReference type="EMBL" id="MCFH01000004">
    <property type="protein sequence ID" value="ORX58417.1"/>
    <property type="molecule type" value="Genomic_DNA"/>
</dbReference>
<reference evidence="2 3" key="2">
    <citation type="submission" date="2016-08" db="EMBL/GenBank/DDBJ databases">
        <title>Pervasive Adenine N6-methylation of Active Genes in Fungi.</title>
        <authorList>
            <consortium name="DOE Joint Genome Institute"/>
            <person name="Mondo S.J."/>
            <person name="Dannebaum R.O."/>
            <person name="Kuo R.C."/>
            <person name="Labutti K."/>
            <person name="Haridas S."/>
            <person name="Kuo A."/>
            <person name="Salamov A."/>
            <person name="Ahrendt S.R."/>
            <person name="Lipzen A."/>
            <person name="Sullivan W."/>
            <person name="Andreopoulos W.B."/>
            <person name="Clum A."/>
            <person name="Lindquist E."/>
            <person name="Daum C."/>
            <person name="Ramamoorthy G.K."/>
            <person name="Gryganskyi A."/>
            <person name="Culley D."/>
            <person name="Magnuson J.K."/>
            <person name="James T.Y."/>
            <person name="O'Malley M.A."/>
            <person name="Stajich J.E."/>
            <person name="Spatafora J.W."/>
            <person name="Visel A."/>
            <person name="Grigoriev I.V."/>
        </authorList>
    </citation>
    <scope>NUCLEOTIDE SEQUENCE [LARGE SCALE GENOMIC DNA]</scope>
    <source>
        <strain evidence="3">finn</strain>
    </source>
</reference>
<dbReference type="Proteomes" id="UP000193719">
    <property type="component" value="Unassembled WGS sequence"/>
</dbReference>
<organism evidence="2 3">
    <name type="scientific">Piromyces finnis</name>
    <dbReference type="NCBI Taxonomy" id="1754191"/>
    <lineage>
        <taxon>Eukaryota</taxon>
        <taxon>Fungi</taxon>
        <taxon>Fungi incertae sedis</taxon>
        <taxon>Chytridiomycota</taxon>
        <taxon>Chytridiomycota incertae sedis</taxon>
        <taxon>Neocallimastigomycetes</taxon>
        <taxon>Neocallimastigales</taxon>
        <taxon>Neocallimastigaceae</taxon>
        <taxon>Piromyces</taxon>
    </lineage>
</organism>
<feature type="compositionally biased region" description="Basic and acidic residues" evidence="1">
    <location>
        <begin position="127"/>
        <end position="140"/>
    </location>
</feature>
<dbReference type="AlphaFoldDB" id="A0A1Y1VLQ3"/>
<gene>
    <name evidence="2" type="ORF">BCR36DRAFT_401945</name>
</gene>
<feature type="region of interest" description="Disordered" evidence="1">
    <location>
        <begin position="94"/>
        <end position="180"/>
    </location>
</feature>
<evidence type="ECO:0000313" key="2">
    <source>
        <dbReference type="EMBL" id="ORX58417.1"/>
    </source>
</evidence>
<name>A0A1Y1VLQ3_9FUNG</name>
<accession>A0A1Y1VLQ3</accession>
<dbReference type="OrthoDB" id="3266505at2759"/>